<evidence type="ECO:0000313" key="7">
    <source>
        <dbReference type="Proteomes" id="UP000245396"/>
    </source>
</evidence>
<sequence length="278" mass="28593">MQPALDLSMLDGWTIAALISGLGFTGALSGLLAGLLGVGGGIVIVPVLYWGLLLFGFPPAIISHLAVATSLAVIIPTSISSMRAHSRRGTVDRSLVKLWGPAVFTGALIGGIMSSFISGGGLRAIFGVVGLLVAVNMASPRHLVVSDHLPRSGWINRTMASVIGFISSLMGIGGGTLWVPTMTAFSHPVHRAVGTSAALGLLIALPGAAGFIWSGVGVADRPPFSLGFVSLPAVLIIAPASFLMAPYGARLAHALNARYLRLAFAFFLAITAGRMLMS</sequence>
<dbReference type="InterPro" id="IPR002781">
    <property type="entry name" value="TM_pro_TauE-like"/>
</dbReference>
<feature type="transmembrane region" description="Helical" evidence="5">
    <location>
        <begin position="226"/>
        <end position="247"/>
    </location>
</feature>
<keyword evidence="5" id="KW-1003">Cell membrane</keyword>
<dbReference type="PANTHER" id="PTHR43483">
    <property type="entry name" value="MEMBRANE TRANSPORTER PROTEIN HI_0806-RELATED"/>
    <property type="match status" value="1"/>
</dbReference>
<comment type="similarity">
    <text evidence="5">Belongs to the 4-toluene sulfonate uptake permease (TSUP) (TC 2.A.102) family.</text>
</comment>
<protein>
    <recommendedName>
        <fullName evidence="5">Probable membrane transporter protein</fullName>
    </recommendedName>
</protein>
<evidence type="ECO:0000256" key="1">
    <source>
        <dbReference type="ARBA" id="ARBA00004141"/>
    </source>
</evidence>
<gene>
    <name evidence="6" type="ORF">C7441_111127</name>
</gene>
<keyword evidence="3 5" id="KW-1133">Transmembrane helix</keyword>
<organism evidence="6 7">
    <name type="scientific">Pseudaminobacter salicylatoxidans</name>
    <dbReference type="NCBI Taxonomy" id="93369"/>
    <lineage>
        <taxon>Bacteria</taxon>
        <taxon>Pseudomonadati</taxon>
        <taxon>Pseudomonadota</taxon>
        <taxon>Alphaproteobacteria</taxon>
        <taxon>Hyphomicrobiales</taxon>
        <taxon>Phyllobacteriaceae</taxon>
        <taxon>Pseudaminobacter</taxon>
    </lineage>
</organism>
<feature type="transmembrane region" description="Helical" evidence="5">
    <location>
        <begin position="120"/>
        <end position="138"/>
    </location>
</feature>
<feature type="transmembrane region" description="Helical" evidence="5">
    <location>
        <begin position="95"/>
        <end position="114"/>
    </location>
</feature>
<dbReference type="EMBL" id="QGGG01000011">
    <property type="protein sequence ID" value="PWJ81006.1"/>
    <property type="molecule type" value="Genomic_DNA"/>
</dbReference>
<reference evidence="6 7" key="1">
    <citation type="submission" date="2018-05" db="EMBL/GenBank/DDBJ databases">
        <title>Genomic Encyclopedia of Type Strains, Phase IV (KMG-IV): sequencing the most valuable type-strain genomes for metagenomic binning, comparative biology and taxonomic classification.</title>
        <authorList>
            <person name="Goeker M."/>
        </authorList>
    </citation>
    <scope>NUCLEOTIDE SEQUENCE [LARGE SCALE GENOMIC DNA]</scope>
    <source>
        <strain evidence="6 7">DSM 6986</strain>
    </source>
</reference>
<accession>A0A316CLU1</accession>
<name>A0A316CLU1_PSESE</name>
<dbReference type="AlphaFoldDB" id="A0A316CLU1"/>
<evidence type="ECO:0000256" key="3">
    <source>
        <dbReference type="ARBA" id="ARBA00022989"/>
    </source>
</evidence>
<keyword evidence="2 5" id="KW-0812">Transmembrane</keyword>
<dbReference type="GO" id="GO:0005886">
    <property type="term" value="C:plasma membrane"/>
    <property type="evidence" value="ECO:0007669"/>
    <property type="project" value="UniProtKB-SubCell"/>
</dbReference>
<keyword evidence="4 5" id="KW-0472">Membrane</keyword>
<evidence type="ECO:0000256" key="2">
    <source>
        <dbReference type="ARBA" id="ARBA00022692"/>
    </source>
</evidence>
<dbReference type="PANTHER" id="PTHR43483:SF3">
    <property type="entry name" value="MEMBRANE TRANSPORTER PROTEIN HI_0806-RELATED"/>
    <property type="match status" value="1"/>
</dbReference>
<feature type="transmembrane region" description="Helical" evidence="5">
    <location>
        <begin position="48"/>
        <end position="74"/>
    </location>
</feature>
<evidence type="ECO:0000256" key="5">
    <source>
        <dbReference type="RuleBase" id="RU363041"/>
    </source>
</evidence>
<dbReference type="Pfam" id="PF01925">
    <property type="entry name" value="TauE"/>
    <property type="match status" value="1"/>
</dbReference>
<feature type="transmembrane region" description="Helical" evidence="5">
    <location>
        <begin position="259"/>
        <end position="277"/>
    </location>
</feature>
<feature type="transmembrane region" description="Helical" evidence="5">
    <location>
        <begin position="159"/>
        <end position="179"/>
    </location>
</feature>
<evidence type="ECO:0000256" key="4">
    <source>
        <dbReference type="ARBA" id="ARBA00023136"/>
    </source>
</evidence>
<comment type="caution">
    <text evidence="6">The sequence shown here is derived from an EMBL/GenBank/DDBJ whole genome shotgun (WGS) entry which is preliminary data.</text>
</comment>
<feature type="transmembrane region" description="Helical" evidence="5">
    <location>
        <begin position="199"/>
        <end position="219"/>
    </location>
</feature>
<proteinExistence type="inferred from homology"/>
<dbReference type="Proteomes" id="UP000245396">
    <property type="component" value="Unassembled WGS sequence"/>
</dbReference>
<evidence type="ECO:0000313" key="6">
    <source>
        <dbReference type="EMBL" id="PWJ81006.1"/>
    </source>
</evidence>
<feature type="transmembrane region" description="Helical" evidence="5">
    <location>
        <begin position="12"/>
        <end position="36"/>
    </location>
</feature>
<comment type="subcellular location">
    <subcellularLocation>
        <location evidence="5">Cell membrane</location>
        <topology evidence="5">Multi-pass membrane protein</topology>
    </subcellularLocation>
    <subcellularLocation>
        <location evidence="1">Membrane</location>
        <topology evidence="1">Multi-pass membrane protein</topology>
    </subcellularLocation>
</comment>
<keyword evidence="7" id="KW-1185">Reference proteome</keyword>